<evidence type="ECO:0000313" key="4">
    <source>
        <dbReference type="Proteomes" id="UP000597687"/>
    </source>
</evidence>
<dbReference type="PANTHER" id="PTHR38812:SF2">
    <property type="entry name" value="MU-LIKE PROPHAGE FLUMU PROTEIN GP42"/>
    <property type="match status" value="1"/>
</dbReference>
<dbReference type="InterPro" id="IPR013491">
    <property type="entry name" value="Tape_meas_N"/>
</dbReference>
<gene>
    <name evidence="3" type="ORF">FIO44_005272</name>
</gene>
<reference evidence="3" key="1">
    <citation type="submission" date="2020-02" db="EMBL/GenBank/DDBJ databases">
        <authorList>
            <consortium name="PulseNet: The National Subtyping Network for Foodborne Disease Surveillance"/>
            <person name="Tarr C.L."/>
            <person name="Trees E."/>
            <person name="Katz L.S."/>
            <person name="Carleton-Romer H.A."/>
            <person name="Stroika S."/>
            <person name="Kucerova Z."/>
            <person name="Roache K.F."/>
            <person name="Sabol A.L."/>
            <person name="Besser J."/>
            <person name="Gerner-Smidt P."/>
        </authorList>
    </citation>
    <scope>NUCLEOTIDE SEQUENCE</scope>
    <source>
        <strain evidence="3">PNUSAE023710</strain>
    </source>
</reference>
<feature type="compositionally biased region" description="Basic residues" evidence="1">
    <location>
        <begin position="489"/>
        <end position="498"/>
    </location>
</feature>
<feature type="compositionally biased region" description="Pro residues" evidence="1">
    <location>
        <begin position="503"/>
        <end position="517"/>
    </location>
</feature>
<feature type="domain" description="Tape measure protein N-terminal" evidence="2">
    <location>
        <begin position="111"/>
        <end position="297"/>
    </location>
</feature>
<dbReference type="AlphaFoldDB" id="A0A9P2IR94"/>
<dbReference type="InterPro" id="IPR053058">
    <property type="entry name" value="Mulikevirus_tape_measure"/>
</dbReference>
<dbReference type="EMBL" id="AAUUDD010000106">
    <property type="protein sequence ID" value="EFW7017805.1"/>
    <property type="molecule type" value="Genomic_DNA"/>
</dbReference>
<dbReference type="NCBIfam" id="TIGR02675">
    <property type="entry name" value="tape_meas_nterm"/>
    <property type="match status" value="1"/>
</dbReference>
<protein>
    <submittedName>
        <fullName evidence="3">Tape measure protein</fullName>
    </submittedName>
</protein>
<organism evidence="3 4">
    <name type="scientific">Shigella sonnei</name>
    <dbReference type="NCBI Taxonomy" id="624"/>
    <lineage>
        <taxon>Bacteria</taxon>
        <taxon>Pseudomonadati</taxon>
        <taxon>Pseudomonadota</taxon>
        <taxon>Gammaproteobacteria</taxon>
        <taxon>Enterobacterales</taxon>
        <taxon>Enterobacteriaceae</taxon>
        <taxon>Shigella</taxon>
    </lineage>
</organism>
<dbReference type="PANTHER" id="PTHR38812">
    <property type="entry name" value="MU-LIKE PROPHAGE FLUMU PROTEIN GP42"/>
    <property type="match status" value="1"/>
</dbReference>
<comment type="caution">
    <text evidence="3">The sequence shown here is derived from an EMBL/GenBank/DDBJ whole genome shotgun (WGS) entry which is preliminary data.</text>
</comment>
<proteinExistence type="predicted"/>
<evidence type="ECO:0000313" key="3">
    <source>
        <dbReference type="EMBL" id="EFW7017805.1"/>
    </source>
</evidence>
<evidence type="ECO:0000256" key="1">
    <source>
        <dbReference type="SAM" id="MobiDB-lite"/>
    </source>
</evidence>
<dbReference type="Proteomes" id="UP000597687">
    <property type="component" value="Unassembled WGS sequence"/>
</dbReference>
<feature type="region of interest" description="Disordered" evidence="1">
    <location>
        <begin position="471"/>
        <end position="517"/>
    </location>
</feature>
<evidence type="ECO:0000259" key="2">
    <source>
        <dbReference type="Pfam" id="PF20155"/>
    </source>
</evidence>
<accession>A0A9P2IR94</accession>
<name>A0A9P2IR94_SHISO</name>
<feature type="non-terminal residue" evidence="3">
    <location>
        <position position="517"/>
    </location>
</feature>
<sequence length="517" mass="55237">MARNLRASLIVDLLGNISAKSRQWSQELGAFSRSGQAGLGGLGNAARRAGQETDVLGSRMQRTLAGVRGSIRHVTSDFDRLQGSITGTIGRISNLYGMLAGGAAVYGFNRGFIRPAAEMETYMIRLNSLYKGDRAKTDDVRRWAIQNAKETTWGLAGVMQEYTSSLGFGMSDREARNFVTMLQDQGAVGGWSLSDAQGASLQLKQMYARGSIQAADANILATYGINAYRVLADRLGVDQKVVRKLGEKGLLGPDSIRLLFQTLAEQARGAQKDAMNSWSGLTAMMGDVWDQFARDVMDSGPFEKLKGNLRGFLSWVDSAKSDGSYHSLAESTASAMNQGFEYARDAVTGFYQAIRKVRDTLQALRDAGYGDALDRIGQGAQTAAKYLLYMYLATRALKMARAVGTGIIRPGAALLGYGLSAAAFLTSPFRRSPPAGTPPGTSQGRGQRFINFLTGVNPAAVQPVLVTNWPTGGLSGTGATDTSSGGRQGRGRRKRGPGRGRPVTPPLPPSPVPPSPS</sequence>
<dbReference type="Pfam" id="PF20155">
    <property type="entry name" value="TMP_3"/>
    <property type="match status" value="1"/>
</dbReference>